<gene>
    <name evidence="1" type="ORF">DU508_06725</name>
</gene>
<evidence type="ECO:0000313" key="1">
    <source>
        <dbReference type="EMBL" id="RDC56891.1"/>
    </source>
</evidence>
<dbReference type="Proteomes" id="UP000253961">
    <property type="component" value="Unassembled WGS sequence"/>
</dbReference>
<dbReference type="AlphaFoldDB" id="A0A369PW38"/>
<organism evidence="1 2">
    <name type="scientific">Pedobacter chinensis</name>
    <dbReference type="NCBI Taxonomy" id="2282421"/>
    <lineage>
        <taxon>Bacteria</taxon>
        <taxon>Pseudomonadati</taxon>
        <taxon>Bacteroidota</taxon>
        <taxon>Sphingobacteriia</taxon>
        <taxon>Sphingobacteriales</taxon>
        <taxon>Sphingobacteriaceae</taxon>
        <taxon>Pedobacter</taxon>
    </lineage>
</organism>
<protein>
    <submittedName>
        <fullName evidence="1">Uncharacterized protein</fullName>
    </submittedName>
</protein>
<name>A0A369PW38_9SPHI</name>
<evidence type="ECO:0000313" key="2">
    <source>
        <dbReference type="Proteomes" id="UP000253961"/>
    </source>
</evidence>
<comment type="caution">
    <text evidence="1">The sequence shown here is derived from an EMBL/GenBank/DDBJ whole genome shotgun (WGS) entry which is preliminary data.</text>
</comment>
<dbReference type="EMBL" id="QPKV01000003">
    <property type="protein sequence ID" value="RDC56891.1"/>
    <property type="molecule type" value="Genomic_DNA"/>
</dbReference>
<reference evidence="1 2" key="1">
    <citation type="submission" date="2018-07" db="EMBL/GenBank/DDBJ databases">
        <title>Pedobacter sp. nov., isolated from soil.</title>
        <authorList>
            <person name="Zhou L.Y."/>
            <person name="Du Z.J."/>
        </authorList>
    </citation>
    <scope>NUCLEOTIDE SEQUENCE [LARGE SCALE GENOMIC DNA]</scope>
    <source>
        <strain evidence="1 2">JDX94</strain>
    </source>
</reference>
<proteinExistence type="predicted"/>
<sequence length="200" mass="22402">MTKKSTLTKGKAISCFLLLFLMLTNGCKKELLVPNNFKDTSADKIRSISYSQFINSINLNSTGSLKAPLLGQKTKLMSTQVLDENIDLEMDSVKKLTLGDTVSYVIAIKPQTPRATIFQNLTIQVIKTKTSAFLSTYHPDKEWMDNWRKNRKTAFKGTIAFNRIYLEDVESGSANNPEKEQMSIKDRMLASVNGKAGLSH</sequence>
<keyword evidence="2" id="KW-1185">Reference proteome</keyword>
<dbReference type="RefSeq" id="WP_115402076.1">
    <property type="nucleotide sequence ID" value="NZ_QPKV01000003.1"/>
</dbReference>
<accession>A0A369PW38</accession>